<dbReference type="RefSeq" id="WP_091451357.1">
    <property type="nucleotide sequence ID" value="NZ_FMZZ01000007.1"/>
</dbReference>
<feature type="chain" id="PRO_5011746634" description="SH3 domain-containing protein" evidence="1">
    <location>
        <begin position="30"/>
        <end position="113"/>
    </location>
</feature>
<name>A0A1G6S3L0_9PSEU</name>
<evidence type="ECO:0000256" key="1">
    <source>
        <dbReference type="SAM" id="SignalP"/>
    </source>
</evidence>
<sequence length="113" mass="11112">MRKATALVMGTVAAGTLAMGALAPATATATESTGQTAQACRVVAKQAVIIRASASTGSTAKGQLNAGASSSASCTATDGGKYTACGGSSEWWVRVTASGGGYVALRCVNWFTS</sequence>
<evidence type="ECO:0000313" key="2">
    <source>
        <dbReference type="EMBL" id="SDD11273.1"/>
    </source>
</evidence>
<protein>
    <recommendedName>
        <fullName evidence="4">SH3 domain-containing protein</fullName>
    </recommendedName>
</protein>
<evidence type="ECO:0008006" key="4">
    <source>
        <dbReference type="Google" id="ProtNLM"/>
    </source>
</evidence>
<proteinExistence type="predicted"/>
<keyword evidence="1" id="KW-0732">Signal</keyword>
<dbReference type="AlphaFoldDB" id="A0A1G6S3L0"/>
<gene>
    <name evidence="2" type="ORF">SAMN05216174_107197</name>
</gene>
<dbReference type="EMBL" id="FMZZ01000007">
    <property type="protein sequence ID" value="SDD11273.1"/>
    <property type="molecule type" value="Genomic_DNA"/>
</dbReference>
<keyword evidence="3" id="KW-1185">Reference proteome</keyword>
<reference evidence="3" key="1">
    <citation type="submission" date="2016-10" db="EMBL/GenBank/DDBJ databases">
        <authorList>
            <person name="Varghese N."/>
            <person name="Submissions S."/>
        </authorList>
    </citation>
    <scope>NUCLEOTIDE SEQUENCE [LARGE SCALE GENOMIC DNA]</scope>
    <source>
        <strain evidence="3">IBRC-M 10403</strain>
    </source>
</reference>
<organism evidence="2 3">
    <name type="scientific">Actinokineospora iranica</name>
    <dbReference type="NCBI Taxonomy" id="1271860"/>
    <lineage>
        <taxon>Bacteria</taxon>
        <taxon>Bacillati</taxon>
        <taxon>Actinomycetota</taxon>
        <taxon>Actinomycetes</taxon>
        <taxon>Pseudonocardiales</taxon>
        <taxon>Pseudonocardiaceae</taxon>
        <taxon>Actinokineospora</taxon>
    </lineage>
</organism>
<dbReference type="Proteomes" id="UP000199501">
    <property type="component" value="Unassembled WGS sequence"/>
</dbReference>
<evidence type="ECO:0000313" key="3">
    <source>
        <dbReference type="Proteomes" id="UP000199501"/>
    </source>
</evidence>
<feature type="signal peptide" evidence="1">
    <location>
        <begin position="1"/>
        <end position="29"/>
    </location>
</feature>
<accession>A0A1G6S3L0</accession>
<dbReference type="OrthoDB" id="3699238at2"/>